<keyword evidence="2" id="KW-1185">Reference proteome</keyword>
<protein>
    <submittedName>
        <fullName evidence="1">Uncharacterized protein</fullName>
    </submittedName>
</protein>
<reference evidence="2" key="1">
    <citation type="journal article" date="2023" name="Nat. Plants">
        <title>Single-cell RNA sequencing provides a high-resolution roadmap for understanding the multicellular compartmentation of specialized metabolism.</title>
        <authorList>
            <person name="Sun S."/>
            <person name="Shen X."/>
            <person name="Li Y."/>
            <person name="Li Y."/>
            <person name="Wang S."/>
            <person name="Li R."/>
            <person name="Zhang H."/>
            <person name="Shen G."/>
            <person name="Guo B."/>
            <person name="Wei J."/>
            <person name="Xu J."/>
            <person name="St-Pierre B."/>
            <person name="Chen S."/>
            <person name="Sun C."/>
        </authorList>
    </citation>
    <scope>NUCLEOTIDE SEQUENCE [LARGE SCALE GENOMIC DNA]</scope>
</reference>
<accession>A0ACC0B6E2</accession>
<proteinExistence type="predicted"/>
<organism evidence="1 2">
    <name type="scientific">Catharanthus roseus</name>
    <name type="common">Madagascar periwinkle</name>
    <name type="synonym">Vinca rosea</name>
    <dbReference type="NCBI Taxonomy" id="4058"/>
    <lineage>
        <taxon>Eukaryota</taxon>
        <taxon>Viridiplantae</taxon>
        <taxon>Streptophyta</taxon>
        <taxon>Embryophyta</taxon>
        <taxon>Tracheophyta</taxon>
        <taxon>Spermatophyta</taxon>
        <taxon>Magnoliopsida</taxon>
        <taxon>eudicotyledons</taxon>
        <taxon>Gunneridae</taxon>
        <taxon>Pentapetalae</taxon>
        <taxon>asterids</taxon>
        <taxon>lamiids</taxon>
        <taxon>Gentianales</taxon>
        <taxon>Apocynaceae</taxon>
        <taxon>Rauvolfioideae</taxon>
        <taxon>Vinceae</taxon>
        <taxon>Catharanthinae</taxon>
        <taxon>Catharanthus</taxon>
    </lineage>
</organism>
<name>A0ACC0B6E2_CATRO</name>
<gene>
    <name evidence="1" type="ORF">M9H77_18074</name>
</gene>
<comment type="caution">
    <text evidence="1">The sequence shown here is derived from an EMBL/GenBank/DDBJ whole genome shotgun (WGS) entry which is preliminary data.</text>
</comment>
<dbReference type="EMBL" id="CM044704">
    <property type="protein sequence ID" value="KAI5668221.1"/>
    <property type="molecule type" value="Genomic_DNA"/>
</dbReference>
<dbReference type="Proteomes" id="UP001060085">
    <property type="component" value="Linkage Group LG04"/>
</dbReference>
<sequence length="217" mass="24006">MKRAILAQYFCFSDEGNEVSFRLDMVHSDRGVTLRQPLLILVSAPHLRYRLLAYLFNFNVMPRAIAQMRGLCLPWTAHLSIYSCPLAPPSIPPVLPKAAPTTSQPSSSQPSSYRCSLHHPPLPMTLLSSISSIFTQRFSGRGGCSTVYTSIHFLATVPPQSMMRCPRKYRLGHALKVLRPSSSGSTLRVKSLSTSSEEALVRGTSHVQCNLLTCPFT</sequence>
<evidence type="ECO:0000313" key="1">
    <source>
        <dbReference type="EMBL" id="KAI5668221.1"/>
    </source>
</evidence>
<evidence type="ECO:0000313" key="2">
    <source>
        <dbReference type="Proteomes" id="UP001060085"/>
    </source>
</evidence>